<evidence type="ECO:0000259" key="4">
    <source>
        <dbReference type="PROSITE" id="PS51118"/>
    </source>
</evidence>
<dbReference type="PANTHER" id="PTHR33204">
    <property type="entry name" value="TRANSCRIPTIONAL REGULATOR, MARR FAMILY"/>
    <property type="match status" value="1"/>
</dbReference>
<keyword evidence="6" id="KW-1185">Reference proteome</keyword>
<dbReference type="Pfam" id="PF01638">
    <property type="entry name" value="HxlR"/>
    <property type="match status" value="1"/>
</dbReference>
<dbReference type="EMBL" id="BAAAMR010000031">
    <property type="protein sequence ID" value="GAA2140737.1"/>
    <property type="molecule type" value="Genomic_DNA"/>
</dbReference>
<feature type="domain" description="HTH hxlR-type" evidence="4">
    <location>
        <begin position="1"/>
        <end position="57"/>
    </location>
</feature>
<dbReference type="Proteomes" id="UP001501020">
    <property type="component" value="Unassembled WGS sequence"/>
</dbReference>
<comment type="caution">
    <text evidence="5">The sequence shown here is derived from an EMBL/GenBank/DDBJ whole genome shotgun (WGS) entry which is preliminary data.</text>
</comment>
<evidence type="ECO:0000256" key="2">
    <source>
        <dbReference type="ARBA" id="ARBA00023125"/>
    </source>
</evidence>
<organism evidence="5 6">
    <name type="scientific">Actinomadura napierensis</name>
    <dbReference type="NCBI Taxonomy" id="267854"/>
    <lineage>
        <taxon>Bacteria</taxon>
        <taxon>Bacillati</taxon>
        <taxon>Actinomycetota</taxon>
        <taxon>Actinomycetes</taxon>
        <taxon>Streptosporangiales</taxon>
        <taxon>Thermomonosporaceae</taxon>
        <taxon>Actinomadura</taxon>
    </lineage>
</organism>
<dbReference type="InterPro" id="IPR002577">
    <property type="entry name" value="HTH_HxlR"/>
</dbReference>
<keyword evidence="2" id="KW-0238">DNA-binding</keyword>
<name>A0ABN2ZDX4_9ACTN</name>
<evidence type="ECO:0000313" key="5">
    <source>
        <dbReference type="EMBL" id="GAA2140737.1"/>
    </source>
</evidence>
<accession>A0ABN2ZDX4</accession>
<protein>
    <recommendedName>
        <fullName evidence="4">HTH hxlR-type domain-containing protein</fullName>
    </recommendedName>
</protein>
<dbReference type="Gene3D" id="1.10.10.10">
    <property type="entry name" value="Winged helix-like DNA-binding domain superfamily/Winged helix DNA-binding domain"/>
    <property type="match status" value="1"/>
</dbReference>
<proteinExistence type="predicted"/>
<reference evidence="5 6" key="1">
    <citation type="journal article" date="2019" name="Int. J. Syst. Evol. Microbiol.">
        <title>The Global Catalogue of Microorganisms (GCM) 10K type strain sequencing project: providing services to taxonomists for standard genome sequencing and annotation.</title>
        <authorList>
            <consortium name="The Broad Institute Genomics Platform"/>
            <consortium name="The Broad Institute Genome Sequencing Center for Infectious Disease"/>
            <person name="Wu L."/>
            <person name="Ma J."/>
        </authorList>
    </citation>
    <scope>NUCLEOTIDE SEQUENCE [LARGE SCALE GENOMIC DNA]</scope>
    <source>
        <strain evidence="5 6">JCM 13850</strain>
    </source>
</reference>
<gene>
    <name evidence="5" type="ORF">GCM10009727_37940</name>
</gene>
<keyword evidence="1" id="KW-0805">Transcription regulation</keyword>
<evidence type="ECO:0000313" key="6">
    <source>
        <dbReference type="Proteomes" id="UP001501020"/>
    </source>
</evidence>
<dbReference type="PROSITE" id="PS51118">
    <property type="entry name" value="HTH_HXLR"/>
    <property type="match status" value="1"/>
</dbReference>
<dbReference type="InterPro" id="IPR036390">
    <property type="entry name" value="WH_DNA-bd_sf"/>
</dbReference>
<dbReference type="PANTHER" id="PTHR33204:SF39">
    <property type="entry name" value="TRANSCRIPTIONAL REGULATORY PROTEIN"/>
    <property type="match status" value="1"/>
</dbReference>
<dbReference type="SUPFAM" id="SSF46785">
    <property type="entry name" value="Winged helix' DNA-binding domain"/>
    <property type="match status" value="1"/>
</dbReference>
<evidence type="ECO:0000256" key="3">
    <source>
        <dbReference type="ARBA" id="ARBA00023163"/>
    </source>
</evidence>
<keyword evidence="3" id="KW-0804">Transcription</keyword>
<dbReference type="RefSeq" id="WP_407061487.1">
    <property type="nucleotide sequence ID" value="NZ_BAAAMR010000031.1"/>
</dbReference>
<evidence type="ECO:0000256" key="1">
    <source>
        <dbReference type="ARBA" id="ARBA00023015"/>
    </source>
</evidence>
<dbReference type="InterPro" id="IPR036388">
    <property type="entry name" value="WH-like_DNA-bd_sf"/>
</dbReference>
<sequence>MLTLTTKRLCRDGLVERTVYPTIPPRTDYRLTAMGRGFSDAVRALADWSRDHRDALGDARAHWDADHPDAADLGGTAG</sequence>